<comment type="caution">
    <text evidence="14">The sequence shown here is derived from an EMBL/GenBank/DDBJ whole genome shotgun (WGS) entry which is preliminary data.</text>
</comment>
<feature type="domain" description="Rhamnogalacturonan lyase" evidence="12">
    <location>
        <begin position="264"/>
        <end position="336"/>
    </location>
</feature>
<dbReference type="InterPro" id="IPR054722">
    <property type="entry name" value="PolX-like_BBD"/>
</dbReference>
<evidence type="ECO:0000256" key="2">
    <source>
        <dbReference type="ARBA" id="ARBA00004613"/>
    </source>
</evidence>
<evidence type="ECO:0000256" key="5">
    <source>
        <dbReference type="ARBA" id="ARBA00022525"/>
    </source>
</evidence>
<evidence type="ECO:0000259" key="12">
    <source>
        <dbReference type="Pfam" id="PF14686"/>
    </source>
</evidence>
<evidence type="ECO:0000313" key="14">
    <source>
        <dbReference type="EMBL" id="PHT64859.1"/>
    </source>
</evidence>
<gene>
    <name evidence="14" type="ORF">T459_29284</name>
</gene>
<dbReference type="GO" id="GO:0030246">
    <property type="term" value="F:carbohydrate binding"/>
    <property type="evidence" value="ECO:0007669"/>
    <property type="project" value="InterPro"/>
</dbReference>
<evidence type="ECO:0000256" key="1">
    <source>
        <dbReference type="ARBA" id="ARBA00001324"/>
    </source>
</evidence>
<protein>
    <recommendedName>
        <fullName evidence="4">rhamnogalacturonan endolyase</fullName>
        <ecNumber evidence="4">4.2.2.23</ecNumber>
    </recommendedName>
</protein>
<feature type="domain" description="Rhamnogalacturonan lyase" evidence="11">
    <location>
        <begin position="351"/>
        <end position="425"/>
    </location>
</feature>
<dbReference type="CDD" id="cd10316">
    <property type="entry name" value="RGL4_M"/>
    <property type="match status" value="1"/>
</dbReference>
<dbReference type="SUPFAM" id="SSF49452">
    <property type="entry name" value="Starch-binding domain-like"/>
    <property type="match status" value="1"/>
</dbReference>
<dbReference type="InterPro" id="IPR025724">
    <property type="entry name" value="GAG-pre-integrase_dom"/>
</dbReference>
<evidence type="ECO:0000256" key="6">
    <source>
        <dbReference type="ARBA" id="ARBA00022729"/>
    </source>
</evidence>
<dbReference type="GO" id="GO:0102210">
    <property type="term" value="F:rhamnogalacturonan endolyase activity"/>
    <property type="evidence" value="ECO:0007669"/>
    <property type="project" value="UniProtKB-EC"/>
</dbReference>
<dbReference type="InterPro" id="IPR029413">
    <property type="entry name" value="RG-lyase_II"/>
</dbReference>
<feature type="domain" description="Reverse transcriptase Ty1/copia-type" evidence="9">
    <location>
        <begin position="893"/>
        <end position="959"/>
    </location>
</feature>
<dbReference type="Pfam" id="PF07727">
    <property type="entry name" value="RVT_2"/>
    <property type="match status" value="1"/>
</dbReference>
<dbReference type="InterPro" id="IPR051850">
    <property type="entry name" value="Polysacch_Lyase_4"/>
</dbReference>
<feature type="region of interest" description="Disordered" evidence="8">
    <location>
        <begin position="513"/>
        <end position="541"/>
    </location>
</feature>
<keyword evidence="6" id="KW-0732">Signal</keyword>
<comment type="catalytic activity">
    <reaction evidence="1">
        <text>Endotype eliminative cleavage of L-alpha-rhamnopyranosyl-(1-&gt;4)-alpha-D-galactopyranosyluronic acid bonds of rhamnogalacturonan I domains in ramified hairy regions of pectin leaving L-rhamnopyranose at the reducing end and 4-deoxy-4,5-unsaturated D-galactopyranosyluronic acid at the non-reducing end.</text>
        <dbReference type="EC" id="4.2.2.23"/>
    </reaction>
</comment>
<evidence type="ECO:0000256" key="3">
    <source>
        <dbReference type="ARBA" id="ARBA00010418"/>
    </source>
</evidence>
<accession>A0A2G2Y588</accession>
<dbReference type="SUPFAM" id="SSF74650">
    <property type="entry name" value="Galactose mutarotase-like"/>
    <property type="match status" value="1"/>
</dbReference>
<evidence type="ECO:0000259" key="13">
    <source>
        <dbReference type="Pfam" id="PF22936"/>
    </source>
</evidence>
<dbReference type="PANTHER" id="PTHR32018">
    <property type="entry name" value="RHAMNOGALACTURONATE LYASE FAMILY PROTEIN"/>
    <property type="match status" value="1"/>
</dbReference>
<proteinExistence type="inferred from homology"/>
<evidence type="ECO:0000256" key="7">
    <source>
        <dbReference type="ARBA" id="ARBA00023239"/>
    </source>
</evidence>
<dbReference type="Gene3D" id="2.70.98.10">
    <property type="match status" value="1"/>
</dbReference>
<dbReference type="EC" id="4.2.2.23" evidence="4"/>
<dbReference type="InterPro" id="IPR011013">
    <property type="entry name" value="Gal_mutarotase_sf_dom"/>
</dbReference>
<reference evidence="14 15" key="1">
    <citation type="journal article" date="2014" name="Nat. Genet.">
        <title>Genome sequence of the hot pepper provides insights into the evolution of pungency in Capsicum species.</title>
        <authorList>
            <person name="Kim S."/>
            <person name="Park M."/>
            <person name="Yeom S.I."/>
            <person name="Kim Y.M."/>
            <person name="Lee J.M."/>
            <person name="Lee H.A."/>
            <person name="Seo E."/>
            <person name="Choi J."/>
            <person name="Cheong K."/>
            <person name="Kim K.T."/>
            <person name="Jung K."/>
            <person name="Lee G.W."/>
            <person name="Oh S.K."/>
            <person name="Bae C."/>
            <person name="Kim S.B."/>
            <person name="Lee H.Y."/>
            <person name="Kim S.Y."/>
            <person name="Kim M.S."/>
            <person name="Kang B.C."/>
            <person name="Jo Y.D."/>
            <person name="Yang H.B."/>
            <person name="Jeong H.J."/>
            <person name="Kang W.H."/>
            <person name="Kwon J.K."/>
            <person name="Shin C."/>
            <person name="Lim J.Y."/>
            <person name="Park J.H."/>
            <person name="Huh J.H."/>
            <person name="Kim J.S."/>
            <person name="Kim B.D."/>
            <person name="Cohen O."/>
            <person name="Paran I."/>
            <person name="Suh M.C."/>
            <person name="Lee S.B."/>
            <person name="Kim Y.K."/>
            <person name="Shin Y."/>
            <person name="Noh S.J."/>
            <person name="Park J."/>
            <person name="Seo Y.S."/>
            <person name="Kwon S.Y."/>
            <person name="Kim H.A."/>
            <person name="Park J.M."/>
            <person name="Kim H.J."/>
            <person name="Choi S.B."/>
            <person name="Bosland P.W."/>
            <person name="Reeves G."/>
            <person name="Jo S.H."/>
            <person name="Lee B.W."/>
            <person name="Cho H.T."/>
            <person name="Choi H.S."/>
            <person name="Lee M.S."/>
            <person name="Yu Y."/>
            <person name="Do Choi Y."/>
            <person name="Park B.S."/>
            <person name="van Deynze A."/>
            <person name="Ashrafi H."/>
            <person name="Hill T."/>
            <person name="Kim W.T."/>
            <person name="Pai H.S."/>
            <person name="Ahn H.K."/>
            <person name="Yeam I."/>
            <person name="Giovannoni J.J."/>
            <person name="Rose J.K."/>
            <person name="Sorensen I."/>
            <person name="Lee S.J."/>
            <person name="Kim R.W."/>
            <person name="Choi I.Y."/>
            <person name="Choi B.S."/>
            <person name="Lim J.S."/>
            <person name="Lee Y.H."/>
            <person name="Choi D."/>
        </authorList>
    </citation>
    <scope>NUCLEOTIDE SEQUENCE [LARGE SCALE GENOMIC DNA]</scope>
    <source>
        <strain evidence="15">cv. CM334</strain>
    </source>
</reference>
<evidence type="ECO:0000256" key="8">
    <source>
        <dbReference type="SAM" id="MobiDB-lite"/>
    </source>
</evidence>
<dbReference type="Pfam" id="PF06045">
    <property type="entry name" value="Rhamnogal_lyase"/>
    <property type="match status" value="1"/>
</dbReference>
<dbReference type="Pfam" id="PF13976">
    <property type="entry name" value="gag_pre-integrs"/>
    <property type="match status" value="1"/>
</dbReference>
<comment type="subcellular location">
    <subcellularLocation>
        <location evidence="2">Secreted</location>
    </subcellularLocation>
</comment>
<dbReference type="Gene3D" id="2.60.40.1120">
    <property type="entry name" value="Carboxypeptidase-like, regulatory domain"/>
    <property type="match status" value="1"/>
</dbReference>
<evidence type="ECO:0000256" key="4">
    <source>
        <dbReference type="ARBA" id="ARBA00012437"/>
    </source>
</evidence>
<dbReference type="SUPFAM" id="SSF49785">
    <property type="entry name" value="Galactose-binding domain-like"/>
    <property type="match status" value="1"/>
</dbReference>
<dbReference type="GO" id="GO:0005975">
    <property type="term" value="P:carbohydrate metabolic process"/>
    <property type="evidence" value="ECO:0007669"/>
    <property type="project" value="InterPro"/>
</dbReference>
<dbReference type="InterPro" id="IPR029411">
    <property type="entry name" value="RG-lyase_III"/>
</dbReference>
<feature type="domain" description="GAG-pre-integrase" evidence="10">
    <location>
        <begin position="735"/>
        <end position="769"/>
    </location>
</feature>
<name>A0A2G2Y588_CAPAN</name>
<evidence type="ECO:0000259" key="9">
    <source>
        <dbReference type="Pfam" id="PF07727"/>
    </source>
</evidence>
<dbReference type="GO" id="GO:0005576">
    <property type="term" value="C:extracellular region"/>
    <property type="evidence" value="ECO:0007669"/>
    <property type="project" value="UniProtKB-SubCell"/>
</dbReference>
<dbReference type="Pfam" id="PF14686">
    <property type="entry name" value="fn3_3"/>
    <property type="match status" value="1"/>
</dbReference>
<evidence type="ECO:0000313" key="15">
    <source>
        <dbReference type="Proteomes" id="UP000222542"/>
    </source>
</evidence>
<dbReference type="AlphaFoldDB" id="A0A2G2Y588"/>
<dbReference type="STRING" id="4072.A0A2G2Y588"/>
<evidence type="ECO:0000259" key="11">
    <source>
        <dbReference type="Pfam" id="PF14683"/>
    </source>
</evidence>
<evidence type="ECO:0000259" key="10">
    <source>
        <dbReference type="Pfam" id="PF13976"/>
    </source>
</evidence>
<reference evidence="14 15" key="2">
    <citation type="journal article" date="2017" name="Genome Biol.">
        <title>New reference genome sequences of hot pepper reveal the massive evolution of plant disease-resistance genes by retroduplication.</title>
        <authorList>
            <person name="Kim S."/>
            <person name="Park J."/>
            <person name="Yeom S.I."/>
            <person name="Kim Y.M."/>
            <person name="Seo E."/>
            <person name="Kim K.T."/>
            <person name="Kim M.S."/>
            <person name="Lee J.M."/>
            <person name="Cheong K."/>
            <person name="Shin H.S."/>
            <person name="Kim S.B."/>
            <person name="Han K."/>
            <person name="Lee J."/>
            <person name="Park M."/>
            <person name="Lee H.A."/>
            <person name="Lee H.Y."/>
            <person name="Lee Y."/>
            <person name="Oh S."/>
            <person name="Lee J.H."/>
            <person name="Choi E."/>
            <person name="Choi E."/>
            <person name="Lee S.E."/>
            <person name="Jeon J."/>
            <person name="Kim H."/>
            <person name="Choi G."/>
            <person name="Song H."/>
            <person name="Lee J."/>
            <person name="Lee S.C."/>
            <person name="Kwon J.K."/>
            <person name="Lee H.Y."/>
            <person name="Koo N."/>
            <person name="Hong Y."/>
            <person name="Kim R.W."/>
            <person name="Kang W.H."/>
            <person name="Huh J.H."/>
            <person name="Kang B.C."/>
            <person name="Yang T.J."/>
            <person name="Lee Y.H."/>
            <person name="Bennetzen J.L."/>
            <person name="Choi D."/>
        </authorList>
    </citation>
    <scope>NUCLEOTIDE SEQUENCE [LARGE SCALE GENOMIC DNA]</scope>
    <source>
        <strain evidence="15">cv. CM334</strain>
    </source>
</reference>
<feature type="domain" description="Retrovirus-related Pol polyprotein from transposon TNT 1-94-like beta-barrel" evidence="13">
    <location>
        <begin position="607"/>
        <end position="688"/>
    </location>
</feature>
<dbReference type="Proteomes" id="UP000222542">
    <property type="component" value="Unassembled WGS sequence"/>
</dbReference>
<dbReference type="PANTHER" id="PTHR32018:SF20">
    <property type="entry name" value="RHAMNOGALACTURONAN ENDOLYASE"/>
    <property type="match status" value="1"/>
</dbReference>
<organism evidence="14 15">
    <name type="scientific">Capsicum annuum</name>
    <name type="common">Capsicum pepper</name>
    <dbReference type="NCBI Taxonomy" id="4072"/>
    <lineage>
        <taxon>Eukaryota</taxon>
        <taxon>Viridiplantae</taxon>
        <taxon>Streptophyta</taxon>
        <taxon>Embryophyta</taxon>
        <taxon>Tracheophyta</taxon>
        <taxon>Spermatophyta</taxon>
        <taxon>Magnoliopsida</taxon>
        <taxon>eudicotyledons</taxon>
        <taxon>Gunneridae</taxon>
        <taxon>Pentapetalae</taxon>
        <taxon>asterids</taxon>
        <taxon>lamiids</taxon>
        <taxon>Solanales</taxon>
        <taxon>Solanaceae</taxon>
        <taxon>Solanoideae</taxon>
        <taxon>Capsiceae</taxon>
        <taxon>Capsicum</taxon>
    </lineage>
</organism>
<keyword evidence="5" id="KW-0964">Secreted</keyword>
<dbReference type="Pfam" id="PF22936">
    <property type="entry name" value="Pol_BBD"/>
    <property type="match status" value="1"/>
</dbReference>
<keyword evidence="7" id="KW-0456">Lyase</keyword>
<dbReference type="CDD" id="cd10320">
    <property type="entry name" value="RGL4_N"/>
    <property type="match status" value="1"/>
</dbReference>
<dbReference type="InterPro" id="IPR008979">
    <property type="entry name" value="Galactose-bd-like_sf"/>
</dbReference>
<dbReference type="InterPro" id="IPR014718">
    <property type="entry name" value="GH-type_carb-bd"/>
</dbReference>
<dbReference type="CDD" id="cd09272">
    <property type="entry name" value="RNase_HI_RT_Ty1"/>
    <property type="match status" value="1"/>
</dbReference>
<dbReference type="Gramene" id="PHT64859">
    <property type="protein sequence ID" value="PHT64859"/>
    <property type="gene ID" value="T459_29284"/>
</dbReference>
<dbReference type="EMBL" id="AYRZ02000012">
    <property type="protein sequence ID" value="PHT64859.1"/>
    <property type="molecule type" value="Genomic_DNA"/>
</dbReference>
<dbReference type="InterPro" id="IPR013784">
    <property type="entry name" value="Carb-bd-like_fold"/>
</dbReference>
<dbReference type="InterPro" id="IPR010325">
    <property type="entry name" value="Rhamnogal_lyase"/>
</dbReference>
<comment type="similarity">
    <text evidence="3">Belongs to the polysaccharide lyase 4 family.</text>
</comment>
<keyword evidence="15" id="KW-1185">Reference proteome</keyword>
<sequence>MVEVSFKKIYDPKNPNSPPLNVDKRYVVLRRSSGFYSYGIFEHLKGWPDPSLGDARIAIKLSKSLFNFMAIADDRQRQMPTEEDRINGQVLDYVEAVKLTNPSNPRFKDEVDDKYQYSDEMRNIKVHGWISDKPHMGFWVISPSYEYCNGGPVKQDLTSHVGPTSLAIFFRGHYAGPDLGVSLTNGEGWTKVFGPVFFYVNSDSSNDHIILWEDAKRKMNEETNKWPYNFPASPEYLHADQRGSVSGQLLVNDWYINKDAFPAKSTYIGLANPGDVGSWQSDTKGYQFWIQTDELGNFMINNVRPGIYGLYSWVPGVLGEYKFSSYVEVTPGSETALGQIIFEAIRNGPPLWEIGFPDRSAAEFFIPDPLPGFENHLYTNTTVHKFRQYGLWDRYSDLYPNGDLIYKVGVSDFRKDWFFAHVNRRVSLETVADSDGRVFSMIDPEEKIGEMRLRRYLIRGLKKEYGPFVTSIQRWPQQPCVEELENMFSNQEALTKQMAKNLETDDVLFSNEKSNKKNTSTWNKNNEEETTTEKGGNSHNNKKCYRCGKIGHIKKKHRVKLSKANVMCTNDGDEQMKWEQCFSIEAVEQKSAQNFINYANNNKREEWIVDSRCSHHVTRDDSLFLEIREHHGDRVIITADNSTYPVAKEGVVRIEVADDKSKSIKLQDVYHVPCLKKNLVSVPQITNSRKYVLFGPTDVKVLEKVNEISADIIFTGERKVSLFVMSTGEAYVKKTSQTDSAAIWHARLGHVGYQILQQISSRNLNSSSNDLSKYSSENGVAERKLAYLTSVCLSWLHDKNLPRELWAEAIQCGCHVTNRLLPWPVKRDKVYLQIRIFQKWHLQVRTFQGKEMVNNKQQEGALTTEEPLSYEEAKGCPHWERAMQEEIDALEKNETWELVPKPEKCNPVTCKWVFRLKKKSNGTIDRFKARLVARGFSQNYGLDYEETFSPVAKMVTVRFTDENWAGFSTGSAVVSWCSKKQDVVSFSTTEAEYIAATIAAQECIWLRRLINDMYQKVDYAVQIKCDNESAIKLASNPVFHARTKHIEIRHHFVREKVLSEEIELTTVRTNAQVADIFTKALEKFKFHYFRDTLEVVHHELALRGSVTN</sequence>
<dbReference type="Pfam" id="PF14683">
    <property type="entry name" value="CBM-like"/>
    <property type="match status" value="1"/>
</dbReference>
<dbReference type="InterPro" id="IPR013103">
    <property type="entry name" value="RVT_2"/>
</dbReference>